<dbReference type="EMBL" id="QNUH01000004">
    <property type="protein sequence ID" value="REC79438.1"/>
    <property type="molecule type" value="Genomic_DNA"/>
</dbReference>
<dbReference type="Proteomes" id="UP000257030">
    <property type="component" value="Unassembled WGS sequence"/>
</dbReference>
<evidence type="ECO:0000313" key="1">
    <source>
        <dbReference type="EMBL" id="REC79438.1"/>
    </source>
</evidence>
<dbReference type="AlphaFoldDB" id="A0A3D9DN44"/>
<dbReference type="RefSeq" id="WP_116011261.1">
    <property type="nucleotide sequence ID" value="NZ_QNUH01000004.1"/>
</dbReference>
<reference evidence="1 2" key="1">
    <citation type="journal article" date="2010" name="Syst. Appl. Microbiol.">
        <title>Four new species of Chryseobacterium from the rhizosphere of coastal sand dune plants, Chryseobacterium elymi sp. nov., Chryseobacterium hagamense sp. nov., Chryseobacterium lathyri sp. nov. and Chryseobacterium rhizosphaerae sp. nov.</title>
        <authorList>
            <person name="Cho S.H."/>
            <person name="Lee K.S."/>
            <person name="Shin D.S."/>
            <person name="Han J.H."/>
            <person name="Park K.S."/>
            <person name="Lee C.H."/>
            <person name="Park K.H."/>
            <person name="Kim S.B."/>
        </authorList>
    </citation>
    <scope>NUCLEOTIDE SEQUENCE [LARGE SCALE GENOMIC DNA]</scope>
    <source>
        <strain evidence="1 2">KCTC 22547</strain>
    </source>
</reference>
<name>A0A3D9DN44_9FLAO</name>
<proteinExistence type="predicted"/>
<accession>A0A3D9DN44</accession>
<protein>
    <recommendedName>
        <fullName evidence="3">Lipoprotein</fullName>
    </recommendedName>
</protein>
<comment type="caution">
    <text evidence="1">The sequence shown here is derived from an EMBL/GenBank/DDBJ whole genome shotgun (WGS) entry which is preliminary data.</text>
</comment>
<evidence type="ECO:0000313" key="2">
    <source>
        <dbReference type="Proteomes" id="UP000257030"/>
    </source>
</evidence>
<organism evidence="1 2">
    <name type="scientific">Chryseobacterium elymi</name>
    <dbReference type="NCBI Taxonomy" id="395936"/>
    <lineage>
        <taxon>Bacteria</taxon>
        <taxon>Pseudomonadati</taxon>
        <taxon>Bacteroidota</taxon>
        <taxon>Flavobacteriia</taxon>
        <taxon>Flavobacteriales</taxon>
        <taxon>Weeksellaceae</taxon>
        <taxon>Chryseobacterium group</taxon>
        <taxon>Chryseobacterium</taxon>
    </lineage>
</organism>
<evidence type="ECO:0008006" key="3">
    <source>
        <dbReference type="Google" id="ProtNLM"/>
    </source>
</evidence>
<dbReference type="OrthoDB" id="9800604at2"/>
<sequence length="202" mass="23137">MRSIFSKTLLLTSFFSTLFGCNKSDTVKSNLPEIINVKEEGFNDIALKIVETENSANAFLYTVKGKYKNKIVGLKLTVQNNINAGIVNGKLDSNAFYRKGMTLQSIGEESDNFLHALCKIYGIKCNDKFSIKPITVTIFPLNEIEANLSNPNYYRFKAFFNDDEENDYAEIFINLNLEENLVEFNEKDNEYRANIIKTYSRK</sequence>
<keyword evidence="2" id="KW-1185">Reference proteome</keyword>
<gene>
    <name evidence="1" type="ORF">DRF60_06340</name>
</gene>
<dbReference type="PROSITE" id="PS51257">
    <property type="entry name" value="PROKAR_LIPOPROTEIN"/>
    <property type="match status" value="1"/>
</dbReference>